<dbReference type="Proteomes" id="UP000038045">
    <property type="component" value="Unplaced"/>
</dbReference>
<reference evidence="3" key="1">
    <citation type="submission" date="2017-02" db="UniProtKB">
        <authorList>
            <consortium name="WormBaseParasite"/>
        </authorList>
    </citation>
    <scope>IDENTIFICATION</scope>
</reference>
<dbReference type="AlphaFoldDB" id="A0A0N4Z0W4"/>
<proteinExistence type="predicted"/>
<accession>A0A0N4Z0W4</accession>
<sequence>MSFSNGLLTFIVLVILSTNIMSTPLDKADKDPYVATFYNDPEIAALIQVPDTLMKRRTIPKNENNYLLRFGRSNNRPGDLERFLQMDVQIPVFRFGRK</sequence>
<feature type="signal peptide" evidence="1">
    <location>
        <begin position="1"/>
        <end position="22"/>
    </location>
</feature>
<organism evidence="2 3">
    <name type="scientific">Parastrongyloides trichosuri</name>
    <name type="common">Possum-specific nematode worm</name>
    <dbReference type="NCBI Taxonomy" id="131310"/>
    <lineage>
        <taxon>Eukaryota</taxon>
        <taxon>Metazoa</taxon>
        <taxon>Ecdysozoa</taxon>
        <taxon>Nematoda</taxon>
        <taxon>Chromadorea</taxon>
        <taxon>Rhabditida</taxon>
        <taxon>Tylenchina</taxon>
        <taxon>Panagrolaimomorpha</taxon>
        <taxon>Strongyloidoidea</taxon>
        <taxon>Strongyloididae</taxon>
        <taxon>Parastrongyloides</taxon>
    </lineage>
</organism>
<evidence type="ECO:0000313" key="2">
    <source>
        <dbReference type="Proteomes" id="UP000038045"/>
    </source>
</evidence>
<evidence type="ECO:0000313" key="3">
    <source>
        <dbReference type="WBParaSite" id="PTRK_0000034300.1"/>
    </source>
</evidence>
<name>A0A0N4Z0W4_PARTI</name>
<evidence type="ECO:0000256" key="1">
    <source>
        <dbReference type="SAM" id="SignalP"/>
    </source>
</evidence>
<dbReference type="WBParaSite" id="PTRK_0000034300.1">
    <property type="protein sequence ID" value="PTRK_0000034300.1"/>
    <property type="gene ID" value="PTRK_0000034300"/>
</dbReference>
<feature type="chain" id="PRO_5005890922" evidence="1">
    <location>
        <begin position="23"/>
        <end position="98"/>
    </location>
</feature>
<keyword evidence="1" id="KW-0732">Signal</keyword>
<keyword evidence="2" id="KW-1185">Reference proteome</keyword>
<protein>
    <submittedName>
        <fullName evidence="3">Uncharacterized protein</fullName>
    </submittedName>
</protein>